<dbReference type="CDD" id="cd23081">
    <property type="entry name" value="cpPDZ_EcRseP-like"/>
    <property type="match status" value="1"/>
</dbReference>
<dbReference type="Gene3D" id="2.30.42.10">
    <property type="match status" value="1"/>
</dbReference>
<dbReference type="InterPro" id="IPR003646">
    <property type="entry name" value="SH3-like_bac-type"/>
</dbReference>
<comment type="cofactor">
    <cofactor evidence="1">
        <name>Zn(2+)</name>
        <dbReference type="ChEBI" id="CHEBI:29105"/>
    </cofactor>
</comment>
<feature type="transmembrane region" description="Helical" evidence="11">
    <location>
        <begin position="89"/>
        <end position="113"/>
    </location>
</feature>
<dbReference type="Pfam" id="PF08239">
    <property type="entry name" value="SH3_3"/>
    <property type="match status" value="1"/>
</dbReference>
<dbReference type="SUPFAM" id="SSF50156">
    <property type="entry name" value="PDZ domain-like"/>
    <property type="match status" value="1"/>
</dbReference>
<keyword evidence="4" id="KW-0645">Protease</keyword>
<dbReference type="InterPro" id="IPR004387">
    <property type="entry name" value="Pept_M50_Zn"/>
</dbReference>
<reference evidence="13" key="1">
    <citation type="journal article" date="2020" name="mSystems">
        <title>Genome- and Community-Level Interaction Insights into Carbon Utilization and Element Cycling Functions of Hydrothermarchaeota in Hydrothermal Sediment.</title>
        <authorList>
            <person name="Zhou Z."/>
            <person name="Liu Y."/>
            <person name="Xu W."/>
            <person name="Pan J."/>
            <person name="Luo Z.H."/>
            <person name="Li M."/>
        </authorList>
    </citation>
    <scope>NUCLEOTIDE SEQUENCE [LARGE SCALE GENOMIC DNA]</scope>
    <source>
        <strain evidence="13">SpSt-573</strain>
    </source>
</reference>
<dbReference type="InterPro" id="IPR001478">
    <property type="entry name" value="PDZ"/>
</dbReference>
<evidence type="ECO:0000256" key="6">
    <source>
        <dbReference type="ARBA" id="ARBA00022801"/>
    </source>
</evidence>
<dbReference type="SMART" id="SM00228">
    <property type="entry name" value="PDZ"/>
    <property type="match status" value="1"/>
</dbReference>
<accession>A0A7C4PK60</accession>
<evidence type="ECO:0000259" key="12">
    <source>
        <dbReference type="PROSITE" id="PS50106"/>
    </source>
</evidence>
<evidence type="ECO:0000256" key="10">
    <source>
        <dbReference type="ARBA" id="ARBA00023136"/>
    </source>
</evidence>
<evidence type="ECO:0000256" key="2">
    <source>
        <dbReference type="ARBA" id="ARBA00004141"/>
    </source>
</evidence>
<dbReference type="InterPro" id="IPR008915">
    <property type="entry name" value="Peptidase_M50"/>
</dbReference>
<protein>
    <submittedName>
        <fullName evidence="13">PDZ domain-containing protein</fullName>
    </submittedName>
</protein>
<name>A0A7C4PK60_9CHLR</name>
<keyword evidence="8 11" id="KW-1133">Transmembrane helix</keyword>
<dbReference type="InterPro" id="IPR036034">
    <property type="entry name" value="PDZ_sf"/>
</dbReference>
<dbReference type="CDD" id="cd06163">
    <property type="entry name" value="S2P-M50_PDZ_RseP-like"/>
    <property type="match status" value="1"/>
</dbReference>
<keyword evidence="5 11" id="KW-0812">Transmembrane</keyword>
<dbReference type="Gene3D" id="2.30.30.40">
    <property type="entry name" value="SH3 Domains"/>
    <property type="match status" value="1"/>
</dbReference>
<organism evidence="13">
    <name type="scientific">Anaerolinea thermolimosa</name>
    <dbReference type="NCBI Taxonomy" id="229919"/>
    <lineage>
        <taxon>Bacteria</taxon>
        <taxon>Bacillati</taxon>
        <taxon>Chloroflexota</taxon>
        <taxon>Anaerolineae</taxon>
        <taxon>Anaerolineales</taxon>
        <taxon>Anaerolineaceae</taxon>
        <taxon>Anaerolinea</taxon>
    </lineage>
</organism>
<evidence type="ECO:0000256" key="8">
    <source>
        <dbReference type="ARBA" id="ARBA00022989"/>
    </source>
</evidence>
<comment type="caution">
    <text evidence="13">The sequence shown here is derived from an EMBL/GenBank/DDBJ whole genome shotgun (WGS) entry which is preliminary data.</text>
</comment>
<dbReference type="GO" id="GO:0006508">
    <property type="term" value="P:proteolysis"/>
    <property type="evidence" value="ECO:0007669"/>
    <property type="project" value="UniProtKB-KW"/>
</dbReference>
<comment type="similarity">
    <text evidence="3">Belongs to the peptidase M50B family.</text>
</comment>
<evidence type="ECO:0000313" key="13">
    <source>
        <dbReference type="EMBL" id="HGS20649.1"/>
    </source>
</evidence>
<keyword evidence="6" id="KW-0378">Hydrolase</keyword>
<keyword evidence="9" id="KW-0482">Metalloprotease</keyword>
<keyword evidence="7" id="KW-0862">Zinc</keyword>
<dbReference type="PROSITE" id="PS50106">
    <property type="entry name" value="PDZ"/>
    <property type="match status" value="1"/>
</dbReference>
<evidence type="ECO:0000256" key="4">
    <source>
        <dbReference type="ARBA" id="ARBA00022670"/>
    </source>
</evidence>
<feature type="transmembrane region" description="Helical" evidence="11">
    <location>
        <begin position="6"/>
        <end position="26"/>
    </location>
</feature>
<dbReference type="GO" id="GO:0004222">
    <property type="term" value="F:metalloendopeptidase activity"/>
    <property type="evidence" value="ECO:0007669"/>
    <property type="project" value="InterPro"/>
</dbReference>
<dbReference type="EMBL" id="DSYK01000111">
    <property type="protein sequence ID" value="HGS20649.1"/>
    <property type="molecule type" value="Genomic_DNA"/>
</dbReference>
<dbReference type="GO" id="GO:0016020">
    <property type="term" value="C:membrane"/>
    <property type="evidence" value="ECO:0007669"/>
    <property type="project" value="UniProtKB-SubCell"/>
</dbReference>
<gene>
    <name evidence="13" type="ORF">ENT37_02140</name>
</gene>
<feature type="domain" description="PDZ" evidence="12">
    <location>
        <begin position="115"/>
        <end position="169"/>
    </location>
</feature>
<proteinExistence type="inferred from homology"/>
<keyword evidence="10 11" id="KW-0472">Membrane</keyword>
<evidence type="ECO:0000256" key="5">
    <source>
        <dbReference type="ARBA" id="ARBA00022692"/>
    </source>
</evidence>
<dbReference type="PANTHER" id="PTHR42837">
    <property type="entry name" value="REGULATOR OF SIGMA-E PROTEASE RSEP"/>
    <property type="match status" value="1"/>
</dbReference>
<dbReference type="AlphaFoldDB" id="A0A7C4PK60"/>
<dbReference type="Pfam" id="PF02163">
    <property type="entry name" value="Peptidase_M50"/>
    <property type="match status" value="1"/>
</dbReference>
<evidence type="ECO:0000256" key="3">
    <source>
        <dbReference type="ARBA" id="ARBA00007931"/>
    </source>
</evidence>
<dbReference type="PANTHER" id="PTHR42837:SF2">
    <property type="entry name" value="MEMBRANE METALLOPROTEASE ARASP2, CHLOROPLASTIC-RELATED"/>
    <property type="match status" value="1"/>
</dbReference>
<comment type="subcellular location">
    <subcellularLocation>
        <location evidence="2">Membrane</location>
        <topology evidence="2">Multi-pass membrane protein</topology>
    </subcellularLocation>
</comment>
<evidence type="ECO:0000256" key="9">
    <source>
        <dbReference type="ARBA" id="ARBA00023049"/>
    </source>
</evidence>
<evidence type="ECO:0000256" key="11">
    <source>
        <dbReference type="SAM" id="Phobius"/>
    </source>
</evidence>
<evidence type="ECO:0000256" key="7">
    <source>
        <dbReference type="ARBA" id="ARBA00022833"/>
    </source>
</evidence>
<sequence>MVITLILFIVILGLLVFVHELGHFTVAKRSGVKVHEFAFGFRPRLFAWKRGETEYAINLIPLGGYVRMEGEDENTGKRSYTAQPAGKKIAILVAGILMNLVLAWGLLMAAYMVGSIPLTASFDQHAGVEATRNVVVAYVAENSPAAQAGLTIGDTIDSVAGETIQSADHLVSVIKANAGKETTVRYVHNGNAREVTVTPRINPPAGEVAAKLDAALRVVEASRDSLPFLPMWNAGQVFHARTELLSFQNGKGLRYLTCYAQAMVPIDEKCLFYTFQGLTQDGLYYVAAVLPVDLPELHTAEMTSLWEALTRDYDPTRYQGYLEKIVQTLEIAEGRAFSPDLKQLDALFASLKVTPSITLKAPPVPALNCPNALATRLAAASRARVTFTDGTPLRVRESPGKSARVLKTIPEGTEIFILEGPQCKDEGVWWRMQTLNGSVSGWVMEGEKGVYFLEPRD</sequence>
<evidence type="ECO:0000256" key="1">
    <source>
        <dbReference type="ARBA" id="ARBA00001947"/>
    </source>
</evidence>